<protein>
    <recommendedName>
        <fullName evidence="4">Peptidase M4 domain-containing protein</fullName>
    </recommendedName>
</protein>
<dbReference type="KEGG" id="tpla:ElP_62470"/>
<dbReference type="Proteomes" id="UP000317835">
    <property type="component" value="Chromosome"/>
</dbReference>
<evidence type="ECO:0000256" key="1">
    <source>
        <dbReference type="SAM" id="MobiDB-lite"/>
    </source>
</evidence>
<dbReference type="AlphaFoldDB" id="A0A518HCB2"/>
<gene>
    <name evidence="2" type="ORF">ElP_62470</name>
</gene>
<dbReference type="OrthoDB" id="178184at2"/>
<evidence type="ECO:0000313" key="3">
    <source>
        <dbReference type="Proteomes" id="UP000317835"/>
    </source>
</evidence>
<feature type="region of interest" description="Disordered" evidence="1">
    <location>
        <begin position="580"/>
        <end position="627"/>
    </location>
</feature>
<evidence type="ECO:0008006" key="4">
    <source>
        <dbReference type="Google" id="ProtNLM"/>
    </source>
</evidence>
<proteinExistence type="predicted"/>
<sequence>MSTRPGLPPATGTKRMGMFLDDPSLPDLIGDYEFPLETDFLVGMNSSKFHLLDTSEVGLPVFPGLDWSAEADLSFESFRRKGEVVDNPQFHQVNAFAVAAHTLALVEEALGQEIAWKHGGPLVIRPHAFQGQNAFYDSGSPSINFGFFTSPFQRTPIWTCLSHDIVAHELGHAILDSFRPQFLFSLHVDTGAIHESMGDLLALFSALEHKPVVERLFRDSGGDLRRPSTISNLAEQFGIGLGGVGMPSLRSALQGPPYPEAGFEVHDRSTTWTAAIYEILIRLVETIIPPRTNLVASRAELESPGDRTFDEFSEAVVTASYWTKGLLIRAFPYMTPTSVTMPGLARMMVFADERAFPDEPAHRDIAREVFERRGIWDPSLDLDPPSPGIGPAFEGFDRAGPTARHRMVRDHADALRIPMNLGATLLTPRMVTLSRTVEGAREGKSAGYSATITERYLYYSYEVQIDFGGFLFRVVGGGMLAMDEDYRDLLLVTDPELRGPSLAGTDPIGAAFSDVLRRFRETNHQALDGLRRGDGAPHPPASPFPYRLLTPEVGAPRLVRARCNLREHLEGIVGSRSLFPFRTAPDASPSASPGRGETASGSPDIARIVRSAREAEPDRGPSLVPGL</sequence>
<dbReference type="SUPFAM" id="SSF55486">
    <property type="entry name" value="Metalloproteases ('zincins'), catalytic domain"/>
    <property type="match status" value="1"/>
</dbReference>
<evidence type="ECO:0000313" key="2">
    <source>
        <dbReference type="EMBL" id="QDV38296.1"/>
    </source>
</evidence>
<reference evidence="2 3" key="1">
    <citation type="submission" date="2019-02" db="EMBL/GenBank/DDBJ databases">
        <title>Deep-cultivation of Planctomycetes and their phenomic and genomic characterization uncovers novel biology.</title>
        <authorList>
            <person name="Wiegand S."/>
            <person name="Jogler M."/>
            <person name="Boedeker C."/>
            <person name="Pinto D."/>
            <person name="Vollmers J."/>
            <person name="Rivas-Marin E."/>
            <person name="Kohn T."/>
            <person name="Peeters S.H."/>
            <person name="Heuer A."/>
            <person name="Rast P."/>
            <person name="Oberbeckmann S."/>
            <person name="Bunk B."/>
            <person name="Jeske O."/>
            <person name="Meyerdierks A."/>
            <person name="Storesund J.E."/>
            <person name="Kallscheuer N."/>
            <person name="Luecker S."/>
            <person name="Lage O.M."/>
            <person name="Pohl T."/>
            <person name="Merkel B.J."/>
            <person name="Hornburger P."/>
            <person name="Mueller R.-W."/>
            <person name="Bruemmer F."/>
            <person name="Labrenz M."/>
            <person name="Spormann A.M."/>
            <person name="Op den Camp H."/>
            <person name="Overmann J."/>
            <person name="Amann R."/>
            <person name="Jetten M.S.M."/>
            <person name="Mascher T."/>
            <person name="Medema M.H."/>
            <person name="Devos D.P."/>
            <person name="Kaster A.-K."/>
            <person name="Ovreas L."/>
            <person name="Rohde M."/>
            <person name="Galperin M.Y."/>
            <person name="Jogler C."/>
        </authorList>
    </citation>
    <scope>NUCLEOTIDE SEQUENCE [LARGE SCALE GENOMIC DNA]</scope>
    <source>
        <strain evidence="2 3">ElP</strain>
    </source>
</reference>
<name>A0A518HCB2_9BACT</name>
<keyword evidence="3" id="KW-1185">Reference proteome</keyword>
<dbReference type="EMBL" id="CP036426">
    <property type="protein sequence ID" value="QDV38296.1"/>
    <property type="molecule type" value="Genomic_DNA"/>
</dbReference>
<organism evidence="2 3">
    <name type="scientific">Tautonia plasticadhaerens</name>
    <dbReference type="NCBI Taxonomy" id="2527974"/>
    <lineage>
        <taxon>Bacteria</taxon>
        <taxon>Pseudomonadati</taxon>
        <taxon>Planctomycetota</taxon>
        <taxon>Planctomycetia</taxon>
        <taxon>Isosphaerales</taxon>
        <taxon>Isosphaeraceae</taxon>
        <taxon>Tautonia</taxon>
    </lineage>
</organism>
<accession>A0A518HCB2</accession>
<dbReference type="RefSeq" id="WP_145276676.1">
    <property type="nucleotide sequence ID" value="NZ_CP036426.1"/>
</dbReference>